<dbReference type="InterPro" id="IPR036322">
    <property type="entry name" value="WD40_repeat_dom_sf"/>
</dbReference>
<evidence type="ECO:0000256" key="2">
    <source>
        <dbReference type="ARBA" id="ARBA00022574"/>
    </source>
</evidence>
<dbReference type="Proteomes" id="UP000326458">
    <property type="component" value="Unassembled WGS sequence"/>
</dbReference>
<evidence type="ECO:0000256" key="5">
    <source>
        <dbReference type="PROSITE-ProRule" id="PRU00221"/>
    </source>
</evidence>
<dbReference type="InterPro" id="IPR015943">
    <property type="entry name" value="WD40/YVTN_repeat-like_dom_sf"/>
</dbReference>
<gene>
    <name evidence="7" type="ORF">FD754_002263</name>
</gene>
<name>A0A5N3WA92_MUNMU</name>
<keyword evidence="6" id="KW-0175">Coiled coil</keyword>
<dbReference type="SMART" id="SM00320">
    <property type="entry name" value="WD40"/>
    <property type="match status" value="1"/>
</dbReference>
<evidence type="ECO:0000256" key="1">
    <source>
        <dbReference type="ARBA" id="ARBA00009768"/>
    </source>
</evidence>
<evidence type="ECO:0000256" key="4">
    <source>
        <dbReference type="ARBA" id="ARBA00023224"/>
    </source>
</evidence>
<feature type="non-terminal residue" evidence="7">
    <location>
        <position position="87"/>
    </location>
</feature>
<dbReference type="Pfam" id="PF00400">
    <property type="entry name" value="WD40"/>
    <property type="match status" value="1"/>
</dbReference>
<dbReference type="SUPFAM" id="SSF50978">
    <property type="entry name" value="WD40 repeat-like"/>
    <property type="match status" value="1"/>
</dbReference>
<dbReference type="PROSITE" id="PS00678">
    <property type="entry name" value="WD_REPEATS_1"/>
    <property type="match status" value="1"/>
</dbReference>
<sequence length="87" mass="10239">MLASFKSEAERLKGKLEEERAKLHDVELHEVVERVEVPEQFVMKTRRTLKGHGNKVLCMDWFTNKRRMVTSSQDGKMVVWDSFTTNK</sequence>
<evidence type="ECO:0000256" key="3">
    <source>
        <dbReference type="ARBA" id="ARBA00022737"/>
    </source>
</evidence>
<dbReference type="InterPro" id="IPR019775">
    <property type="entry name" value="WD40_repeat_CS"/>
</dbReference>
<dbReference type="PROSITE" id="PS50294">
    <property type="entry name" value="WD_REPEATS_REGION"/>
    <property type="match status" value="1"/>
</dbReference>
<proteinExistence type="inferred from homology"/>
<evidence type="ECO:0000313" key="8">
    <source>
        <dbReference type="Proteomes" id="UP000326458"/>
    </source>
</evidence>
<dbReference type="InterPro" id="IPR001632">
    <property type="entry name" value="WD40_G-protein_beta-like"/>
</dbReference>
<protein>
    <submittedName>
        <fullName evidence="7">Uncharacterized protein</fullName>
    </submittedName>
</protein>
<keyword evidence="8" id="KW-1185">Reference proteome</keyword>
<feature type="repeat" description="WD" evidence="5">
    <location>
        <begin position="49"/>
        <end position="87"/>
    </location>
</feature>
<keyword evidence="4" id="KW-0807">Transducer</keyword>
<dbReference type="AlphaFoldDB" id="A0A5N3WA92"/>
<accession>A0A5N3WA92</accession>
<feature type="coiled-coil region" evidence="6">
    <location>
        <begin position="2"/>
        <end position="29"/>
    </location>
</feature>
<dbReference type="PANTHER" id="PTHR19850">
    <property type="entry name" value="GUANINE NUCLEOTIDE-BINDING PROTEIN BETA G PROTEIN BETA"/>
    <property type="match status" value="1"/>
</dbReference>
<dbReference type="GO" id="GO:0007165">
    <property type="term" value="P:signal transduction"/>
    <property type="evidence" value="ECO:0007669"/>
    <property type="project" value="UniProtKB-KW"/>
</dbReference>
<dbReference type="PROSITE" id="PS50082">
    <property type="entry name" value="WD_REPEATS_2"/>
    <property type="match status" value="1"/>
</dbReference>
<keyword evidence="3" id="KW-0677">Repeat</keyword>
<evidence type="ECO:0000313" key="7">
    <source>
        <dbReference type="EMBL" id="KAB0358107.1"/>
    </source>
</evidence>
<comment type="caution">
    <text evidence="7">The sequence shown here is derived from an EMBL/GenBank/DDBJ whole genome shotgun (WGS) entry which is preliminary data.</text>
</comment>
<organism evidence="7 8">
    <name type="scientific">Muntiacus muntjak</name>
    <name type="common">Barking deer</name>
    <name type="synonym">Indian muntjac</name>
    <dbReference type="NCBI Taxonomy" id="9888"/>
    <lineage>
        <taxon>Eukaryota</taxon>
        <taxon>Metazoa</taxon>
        <taxon>Chordata</taxon>
        <taxon>Craniata</taxon>
        <taxon>Vertebrata</taxon>
        <taxon>Euteleostomi</taxon>
        <taxon>Mammalia</taxon>
        <taxon>Eutheria</taxon>
        <taxon>Laurasiatheria</taxon>
        <taxon>Artiodactyla</taxon>
        <taxon>Ruminantia</taxon>
        <taxon>Pecora</taxon>
        <taxon>Cervidae</taxon>
        <taxon>Muntiacinae</taxon>
        <taxon>Muntiacus</taxon>
    </lineage>
</organism>
<comment type="similarity">
    <text evidence="1">Belongs to the WD repeat G protein beta family.</text>
</comment>
<dbReference type="EMBL" id="VCEA01000001">
    <property type="protein sequence ID" value="KAB0358107.1"/>
    <property type="molecule type" value="Genomic_DNA"/>
</dbReference>
<dbReference type="Gene3D" id="2.130.10.10">
    <property type="entry name" value="YVTN repeat-like/Quinoprotein amine dehydrogenase"/>
    <property type="match status" value="1"/>
</dbReference>
<evidence type="ECO:0000256" key="6">
    <source>
        <dbReference type="SAM" id="Coils"/>
    </source>
</evidence>
<keyword evidence="2 5" id="KW-0853">WD repeat</keyword>
<dbReference type="PRINTS" id="PR00319">
    <property type="entry name" value="GPROTEINB"/>
</dbReference>
<dbReference type="InterPro" id="IPR001680">
    <property type="entry name" value="WD40_rpt"/>
</dbReference>
<dbReference type="InterPro" id="IPR016346">
    <property type="entry name" value="G-protein_beta_1-5"/>
</dbReference>
<reference evidence="7 8" key="1">
    <citation type="submission" date="2019-06" db="EMBL/GenBank/DDBJ databases">
        <title>Discovery of a novel chromosome fission-fusion reversal in muntjac.</title>
        <authorList>
            <person name="Mudd A.B."/>
            <person name="Bredeson J.V."/>
            <person name="Baum R."/>
            <person name="Hockemeyer D."/>
            <person name="Rokhsar D.S."/>
        </authorList>
    </citation>
    <scope>NUCLEOTIDE SEQUENCE [LARGE SCALE GENOMIC DNA]</scope>
    <source>
        <strain evidence="7">UTSW_UCB_Mm</strain>
        <tissue evidence="7">Fibroblast cell line</tissue>
    </source>
</reference>